<organism evidence="1">
    <name type="scientific">marine metagenome</name>
    <dbReference type="NCBI Taxonomy" id="408172"/>
    <lineage>
        <taxon>unclassified sequences</taxon>
        <taxon>metagenomes</taxon>
        <taxon>ecological metagenomes</taxon>
    </lineage>
</organism>
<dbReference type="AlphaFoldDB" id="A0A382GJ92"/>
<protein>
    <submittedName>
        <fullName evidence="1">Uncharacterized protein</fullName>
    </submittedName>
</protein>
<dbReference type="Pfam" id="PF19527">
    <property type="entry name" value="DUF6055"/>
    <property type="match status" value="1"/>
</dbReference>
<name>A0A382GJ92_9ZZZZ</name>
<dbReference type="EMBL" id="UINC01055625">
    <property type="protein sequence ID" value="SVB74713.1"/>
    <property type="molecule type" value="Genomic_DNA"/>
</dbReference>
<dbReference type="InterPro" id="IPR045690">
    <property type="entry name" value="DUF6055"/>
</dbReference>
<sequence>MQKYIYMLFPLMIVELYSNTCIIDIGNREVVRNEYTFHEKIQSEHFVIHFTTADVDSQEVFGEWYNLQSNFGYAQSIIDHLEAAYSIFISDGWESPPPDCDETITNPDLPQHCDNFGGNPLYDVYIANDAAGMVVPETLYPVEPYTGGYSSFMKISTLLNEHDVLPSWSYHVVAHELHHAIQMRYGYSVSGEPGNYMYNGWLFEQTASYMENVIYPNNIHLSTMLSNCNITTPLTYPEYNIDYPGDLYQYRSALWQKYMVESFGDSSIIRLIWEDYGIQYSSGDPVSLFPIYNNAIQLVTNNEFKLSDAYSSYAVWRYFTGNRALEGEYFLDGQIYCDASVIEITDDVVILPSEKGATRLIQLESENINLQLSSSFASLIQLQHVTESGIVNNFELTDNISYLNISNPNNESHALVLTSKYTG</sequence>
<feature type="non-terminal residue" evidence="1">
    <location>
        <position position="423"/>
    </location>
</feature>
<accession>A0A382GJ92</accession>
<proteinExistence type="predicted"/>
<reference evidence="1" key="1">
    <citation type="submission" date="2018-05" db="EMBL/GenBank/DDBJ databases">
        <authorList>
            <person name="Lanie J.A."/>
            <person name="Ng W.-L."/>
            <person name="Kazmierczak K.M."/>
            <person name="Andrzejewski T.M."/>
            <person name="Davidsen T.M."/>
            <person name="Wayne K.J."/>
            <person name="Tettelin H."/>
            <person name="Glass J.I."/>
            <person name="Rusch D."/>
            <person name="Podicherti R."/>
            <person name="Tsui H.-C.T."/>
            <person name="Winkler M.E."/>
        </authorList>
    </citation>
    <scope>NUCLEOTIDE SEQUENCE</scope>
</reference>
<gene>
    <name evidence="1" type="ORF">METZ01_LOCUS227567</name>
</gene>
<evidence type="ECO:0000313" key="1">
    <source>
        <dbReference type="EMBL" id="SVB74713.1"/>
    </source>
</evidence>